<dbReference type="InterPro" id="IPR016032">
    <property type="entry name" value="Sig_transdc_resp-reg_C-effctor"/>
</dbReference>
<evidence type="ECO:0000256" key="2">
    <source>
        <dbReference type="ARBA" id="ARBA00023012"/>
    </source>
</evidence>
<proteinExistence type="predicted"/>
<evidence type="ECO:0000259" key="7">
    <source>
        <dbReference type="PROSITE" id="PS51755"/>
    </source>
</evidence>
<dbReference type="GO" id="GO:0005829">
    <property type="term" value="C:cytosol"/>
    <property type="evidence" value="ECO:0007669"/>
    <property type="project" value="TreeGrafter"/>
</dbReference>
<dbReference type="SUPFAM" id="SSF46894">
    <property type="entry name" value="C-terminal effector domain of the bipartite response regulators"/>
    <property type="match status" value="1"/>
</dbReference>
<evidence type="ECO:0000256" key="4">
    <source>
        <dbReference type="ARBA" id="ARBA00023125"/>
    </source>
</evidence>
<keyword evidence="5" id="KW-0804">Transcription</keyword>
<evidence type="ECO:0000256" key="1">
    <source>
        <dbReference type="ARBA" id="ARBA00022553"/>
    </source>
</evidence>
<dbReference type="GO" id="GO:0000976">
    <property type="term" value="F:transcription cis-regulatory region binding"/>
    <property type="evidence" value="ECO:0007669"/>
    <property type="project" value="TreeGrafter"/>
</dbReference>
<reference evidence="8" key="1">
    <citation type="submission" date="2019-08" db="EMBL/GenBank/DDBJ databases">
        <authorList>
            <person name="Kucharzyk K."/>
            <person name="Murdoch R.W."/>
            <person name="Higgins S."/>
            <person name="Loffler F."/>
        </authorList>
    </citation>
    <scope>NUCLEOTIDE SEQUENCE</scope>
</reference>
<dbReference type="PROSITE" id="PS50110">
    <property type="entry name" value="RESPONSE_REGULATORY"/>
    <property type="match status" value="1"/>
</dbReference>
<evidence type="ECO:0000256" key="5">
    <source>
        <dbReference type="ARBA" id="ARBA00023163"/>
    </source>
</evidence>
<comment type="caution">
    <text evidence="8">The sequence shown here is derived from an EMBL/GenBank/DDBJ whole genome shotgun (WGS) entry which is preliminary data.</text>
</comment>
<dbReference type="PANTHER" id="PTHR48111:SF21">
    <property type="entry name" value="DNA-BINDING DUAL MASTER TRANSCRIPTIONAL REGULATOR RPAA"/>
    <property type="match status" value="1"/>
</dbReference>
<dbReference type="InterPro" id="IPR011006">
    <property type="entry name" value="CheY-like_superfamily"/>
</dbReference>
<dbReference type="FunFam" id="3.40.50.2300:FF:000001">
    <property type="entry name" value="DNA-binding response regulator PhoB"/>
    <property type="match status" value="1"/>
</dbReference>
<dbReference type="GO" id="GO:0006355">
    <property type="term" value="P:regulation of DNA-templated transcription"/>
    <property type="evidence" value="ECO:0007669"/>
    <property type="project" value="InterPro"/>
</dbReference>
<dbReference type="InterPro" id="IPR039420">
    <property type="entry name" value="WalR-like"/>
</dbReference>
<dbReference type="EMBL" id="VSSQ01002464">
    <property type="protein sequence ID" value="MPM15571.1"/>
    <property type="molecule type" value="Genomic_DNA"/>
</dbReference>
<sequence>MVIGLKLLVVEDDRDTSDGVCEYFKEAGYEVSPAYDGAQALELVKGDSYDLILLDVMLPRLTGLAVLHELRKTSDVPVLMLTAIGDEYTQIASFDGLADDYVTKPFSIVLLEKRVAALLRRGKTGDASCLWQHRDVTVDFSGFIAQGAGGPIDVTPREVMLLRLLVEHRGRVLTRERILDELWGEDRPVFDRTVDSHIKNLRKKLHLDCIVTITGVGYKLEDGR</sequence>
<dbReference type="Gene3D" id="6.10.250.690">
    <property type="match status" value="1"/>
</dbReference>
<evidence type="ECO:0000313" key="8">
    <source>
        <dbReference type="EMBL" id="MPM15571.1"/>
    </source>
</evidence>
<evidence type="ECO:0000259" key="6">
    <source>
        <dbReference type="PROSITE" id="PS50110"/>
    </source>
</evidence>
<dbReference type="InterPro" id="IPR036388">
    <property type="entry name" value="WH-like_DNA-bd_sf"/>
</dbReference>
<dbReference type="GO" id="GO:0000156">
    <property type="term" value="F:phosphorelay response regulator activity"/>
    <property type="evidence" value="ECO:0007669"/>
    <property type="project" value="TreeGrafter"/>
</dbReference>
<keyword evidence="2" id="KW-0902">Two-component regulatory system</keyword>
<dbReference type="InterPro" id="IPR001789">
    <property type="entry name" value="Sig_transdc_resp-reg_receiver"/>
</dbReference>
<dbReference type="Gene3D" id="3.40.50.2300">
    <property type="match status" value="1"/>
</dbReference>
<feature type="domain" description="Response regulatory" evidence="6">
    <location>
        <begin position="6"/>
        <end position="119"/>
    </location>
</feature>
<dbReference type="CDD" id="cd17574">
    <property type="entry name" value="REC_OmpR"/>
    <property type="match status" value="1"/>
</dbReference>
<evidence type="ECO:0000256" key="3">
    <source>
        <dbReference type="ARBA" id="ARBA00023015"/>
    </source>
</evidence>
<dbReference type="Pfam" id="PF00072">
    <property type="entry name" value="Response_reg"/>
    <property type="match status" value="1"/>
</dbReference>
<dbReference type="SMART" id="SM00448">
    <property type="entry name" value="REC"/>
    <property type="match status" value="1"/>
</dbReference>
<keyword evidence="1" id="KW-0597">Phosphoprotein</keyword>
<keyword evidence="4" id="KW-0238">DNA-binding</keyword>
<dbReference type="GO" id="GO:0032993">
    <property type="term" value="C:protein-DNA complex"/>
    <property type="evidence" value="ECO:0007669"/>
    <property type="project" value="TreeGrafter"/>
</dbReference>
<dbReference type="Pfam" id="PF00486">
    <property type="entry name" value="Trans_reg_C"/>
    <property type="match status" value="1"/>
</dbReference>
<dbReference type="CDD" id="cd00383">
    <property type="entry name" value="trans_reg_C"/>
    <property type="match status" value="1"/>
</dbReference>
<dbReference type="AlphaFoldDB" id="A0A644XIG7"/>
<dbReference type="SMART" id="SM00862">
    <property type="entry name" value="Trans_reg_C"/>
    <property type="match status" value="1"/>
</dbReference>
<dbReference type="SUPFAM" id="SSF52172">
    <property type="entry name" value="CheY-like"/>
    <property type="match status" value="1"/>
</dbReference>
<accession>A0A644XIG7</accession>
<dbReference type="Gene3D" id="1.10.10.10">
    <property type="entry name" value="Winged helix-like DNA-binding domain superfamily/Winged helix DNA-binding domain"/>
    <property type="match status" value="1"/>
</dbReference>
<name>A0A644XIG7_9ZZZZ</name>
<protein>
    <submittedName>
        <fullName evidence="8">Response regulator MprA</fullName>
    </submittedName>
</protein>
<keyword evidence="3" id="KW-0805">Transcription regulation</keyword>
<dbReference type="PROSITE" id="PS51755">
    <property type="entry name" value="OMPR_PHOB"/>
    <property type="match status" value="1"/>
</dbReference>
<gene>
    <name evidence="8" type="primary">mprA_15</name>
    <name evidence="8" type="ORF">SDC9_61942</name>
</gene>
<organism evidence="8">
    <name type="scientific">bioreactor metagenome</name>
    <dbReference type="NCBI Taxonomy" id="1076179"/>
    <lineage>
        <taxon>unclassified sequences</taxon>
        <taxon>metagenomes</taxon>
        <taxon>ecological metagenomes</taxon>
    </lineage>
</organism>
<dbReference type="InterPro" id="IPR001867">
    <property type="entry name" value="OmpR/PhoB-type_DNA-bd"/>
</dbReference>
<feature type="domain" description="OmpR/PhoB-type" evidence="7">
    <location>
        <begin position="128"/>
        <end position="222"/>
    </location>
</feature>
<dbReference type="PANTHER" id="PTHR48111">
    <property type="entry name" value="REGULATOR OF RPOS"/>
    <property type="match status" value="1"/>
</dbReference>